<sequence>MELQPRKRKHFIVALLPWRGGSTPGTSDVAGLVPLERALSGIQIFTEGHLQVIGNAEPNDEGQERFYGPGYVGKVTSVWGWKATIWHAQDAADGGVSLTDPD</sequence>
<organism evidence="1 2">
    <name type="scientific">Arthrobacter zhaoxinii</name>
    <dbReference type="NCBI Taxonomy" id="2964616"/>
    <lineage>
        <taxon>Bacteria</taxon>
        <taxon>Bacillati</taxon>
        <taxon>Actinomycetota</taxon>
        <taxon>Actinomycetes</taxon>
        <taxon>Micrococcales</taxon>
        <taxon>Micrococcaceae</taxon>
        <taxon>Arthrobacter</taxon>
    </lineage>
</organism>
<dbReference type="Proteomes" id="UP001059859">
    <property type="component" value="Chromosome"/>
</dbReference>
<evidence type="ECO:0000313" key="1">
    <source>
        <dbReference type="EMBL" id="UWX96891.1"/>
    </source>
</evidence>
<dbReference type="RefSeq" id="WP_260652165.1">
    <property type="nucleotide sequence ID" value="NZ_CP104275.1"/>
</dbReference>
<protein>
    <submittedName>
        <fullName evidence="1">Uncharacterized protein</fullName>
    </submittedName>
</protein>
<gene>
    <name evidence="1" type="ORF">N2K95_14840</name>
</gene>
<reference evidence="1" key="1">
    <citation type="submission" date="2022-09" db="EMBL/GenBank/DDBJ databases">
        <title>Novel species in genus Arthrobacter.</title>
        <authorList>
            <person name="Liu Y."/>
        </authorList>
    </citation>
    <scope>NUCLEOTIDE SEQUENCE</scope>
    <source>
        <strain evidence="1">Zg-Y815</strain>
    </source>
</reference>
<keyword evidence="2" id="KW-1185">Reference proteome</keyword>
<name>A0ABY5YP86_9MICC</name>
<proteinExistence type="predicted"/>
<evidence type="ECO:0000313" key="2">
    <source>
        <dbReference type="Proteomes" id="UP001059859"/>
    </source>
</evidence>
<dbReference type="EMBL" id="CP104275">
    <property type="protein sequence ID" value="UWX96891.1"/>
    <property type="molecule type" value="Genomic_DNA"/>
</dbReference>
<accession>A0ABY5YP86</accession>